<evidence type="ECO:0008006" key="4">
    <source>
        <dbReference type="Google" id="ProtNLM"/>
    </source>
</evidence>
<proteinExistence type="predicted"/>
<protein>
    <recommendedName>
        <fullName evidence="4">Type II secretory pathway, component PulJ</fullName>
    </recommendedName>
</protein>
<dbReference type="GeneID" id="77206271"/>
<keyword evidence="1" id="KW-0472">Membrane</keyword>
<comment type="caution">
    <text evidence="2">The sequence shown here is derived from an EMBL/GenBank/DDBJ whole genome shotgun (WGS) entry which is preliminary data.</text>
</comment>
<sequence>MLFRGYTLLSLMISLSLSSLLLLVAIAFYVDVQRQNRAIHFQMQLQTELERVIQLMGKDIRRAGFRAPPETTNKVNFSLFESETQASLQLFSIHGGNVSDCILFFYDLDMNGCLGGKFKEKTCIKDGRNNTSHLERELFGYRLNNGMLETRLTYKSAVNSRCKLAECRTYLQQSACHSGGWVDLLDDQEYIISDLSFHWLMGKPALEIYLKGYLKKQPHFQYETTMVVPLLNHGEKQ</sequence>
<organism evidence="2 3">
    <name type="scientific">Pasteurella multocida</name>
    <dbReference type="NCBI Taxonomy" id="747"/>
    <lineage>
        <taxon>Bacteria</taxon>
        <taxon>Pseudomonadati</taxon>
        <taxon>Pseudomonadota</taxon>
        <taxon>Gammaproteobacteria</taxon>
        <taxon>Pasteurellales</taxon>
        <taxon>Pasteurellaceae</taxon>
        <taxon>Pasteurella</taxon>
    </lineage>
</organism>
<name>A0A849CJ79_PASMD</name>
<evidence type="ECO:0000256" key="1">
    <source>
        <dbReference type="SAM" id="Phobius"/>
    </source>
</evidence>
<accession>A0A849CJ79</accession>
<evidence type="ECO:0000313" key="3">
    <source>
        <dbReference type="Proteomes" id="UP000540079"/>
    </source>
</evidence>
<gene>
    <name evidence="2" type="ORF">C2800_04085</name>
</gene>
<keyword evidence="1" id="KW-0812">Transmembrane</keyword>
<dbReference type="AlphaFoldDB" id="A0A849CJ79"/>
<dbReference type="InterPro" id="IPR016419">
    <property type="entry name" value="Prepilin_Pept-dep_B_prd"/>
</dbReference>
<reference evidence="2 3" key="1">
    <citation type="journal article" date="2018" name="Front. Microbiol.">
        <title>Genetic and Phylogenetic Characteristics of Pasteurella multocida Isolates From Different Host Species.</title>
        <authorList>
            <person name="Peng Z."/>
            <person name="Liang W."/>
            <person name="Wang F."/>
            <person name="Xu Z."/>
            <person name="Xie Z."/>
            <person name="Lian Z."/>
            <person name="Hua L."/>
            <person name="Zhou R."/>
            <person name="Chen H."/>
            <person name="Wu B."/>
        </authorList>
    </citation>
    <scope>NUCLEOTIDE SEQUENCE [LARGE SCALE GENOMIC DNA]</scope>
    <source>
        <strain evidence="2 3">HNA06</strain>
    </source>
</reference>
<evidence type="ECO:0000313" key="2">
    <source>
        <dbReference type="EMBL" id="NNI78609.1"/>
    </source>
</evidence>
<keyword evidence="1" id="KW-1133">Transmembrane helix</keyword>
<dbReference type="EMBL" id="PPVL01000003">
    <property type="protein sequence ID" value="NNI78609.1"/>
    <property type="molecule type" value="Genomic_DNA"/>
</dbReference>
<feature type="transmembrane region" description="Helical" evidence="1">
    <location>
        <begin position="6"/>
        <end position="30"/>
    </location>
</feature>
<dbReference type="PIRSF" id="PIRSF004525">
    <property type="entry name" value="Pilin_peptidase-dep_B_prd"/>
    <property type="match status" value="1"/>
</dbReference>
<dbReference type="Proteomes" id="UP000540079">
    <property type="component" value="Unassembled WGS sequence"/>
</dbReference>
<dbReference type="RefSeq" id="WP_005757059.1">
    <property type="nucleotide sequence ID" value="NZ_CP020405.2"/>
</dbReference>